<keyword evidence="2" id="KW-1185">Reference proteome</keyword>
<name>A0A1J1I9L8_9DIPT</name>
<gene>
    <name evidence="1" type="ORF">CLUMA_CG009691</name>
</gene>
<reference evidence="1 2" key="1">
    <citation type="submission" date="2015-04" db="EMBL/GenBank/DDBJ databases">
        <authorList>
            <person name="Syromyatnikov M.Y."/>
            <person name="Popov V.N."/>
        </authorList>
    </citation>
    <scope>NUCLEOTIDE SEQUENCE [LARGE SCALE GENOMIC DNA]</scope>
</reference>
<proteinExistence type="predicted"/>
<sequence length="65" mass="7881">MKFGVGNVTKYQNNLFRLDAFKRTQFTKDSIDYIIRYGFDCFQQRLHFVIKLLSHSMFAFKQQSY</sequence>
<dbReference type="AlphaFoldDB" id="A0A1J1I9L8"/>
<evidence type="ECO:0000313" key="1">
    <source>
        <dbReference type="EMBL" id="CRK96268.1"/>
    </source>
</evidence>
<evidence type="ECO:0000313" key="2">
    <source>
        <dbReference type="Proteomes" id="UP000183832"/>
    </source>
</evidence>
<organism evidence="1 2">
    <name type="scientific">Clunio marinus</name>
    <dbReference type="NCBI Taxonomy" id="568069"/>
    <lineage>
        <taxon>Eukaryota</taxon>
        <taxon>Metazoa</taxon>
        <taxon>Ecdysozoa</taxon>
        <taxon>Arthropoda</taxon>
        <taxon>Hexapoda</taxon>
        <taxon>Insecta</taxon>
        <taxon>Pterygota</taxon>
        <taxon>Neoptera</taxon>
        <taxon>Endopterygota</taxon>
        <taxon>Diptera</taxon>
        <taxon>Nematocera</taxon>
        <taxon>Chironomoidea</taxon>
        <taxon>Chironomidae</taxon>
        <taxon>Clunio</taxon>
    </lineage>
</organism>
<protein>
    <submittedName>
        <fullName evidence="1">CLUMA_CG009691, isoform A</fullName>
    </submittedName>
</protein>
<dbReference type="Proteomes" id="UP000183832">
    <property type="component" value="Unassembled WGS sequence"/>
</dbReference>
<dbReference type="EMBL" id="CVRI01000043">
    <property type="protein sequence ID" value="CRK96268.1"/>
    <property type="molecule type" value="Genomic_DNA"/>
</dbReference>
<accession>A0A1J1I9L8</accession>